<organism evidence="3 4">
    <name type="scientific">Serratia plymuthica</name>
    <dbReference type="NCBI Taxonomy" id="82996"/>
    <lineage>
        <taxon>Bacteria</taxon>
        <taxon>Pseudomonadati</taxon>
        <taxon>Pseudomonadota</taxon>
        <taxon>Gammaproteobacteria</taxon>
        <taxon>Enterobacterales</taxon>
        <taxon>Yersiniaceae</taxon>
        <taxon>Serratia</taxon>
    </lineage>
</organism>
<feature type="transmembrane region" description="Helical" evidence="1">
    <location>
        <begin position="237"/>
        <end position="253"/>
    </location>
</feature>
<dbReference type="GO" id="GO:0000271">
    <property type="term" value="P:polysaccharide biosynthetic process"/>
    <property type="evidence" value="ECO:0007669"/>
    <property type="project" value="TreeGrafter"/>
</dbReference>
<dbReference type="GO" id="GO:0016747">
    <property type="term" value="F:acyltransferase activity, transferring groups other than amino-acyl groups"/>
    <property type="evidence" value="ECO:0007669"/>
    <property type="project" value="InterPro"/>
</dbReference>
<dbReference type="PANTHER" id="PTHR23028">
    <property type="entry name" value="ACETYLTRANSFERASE"/>
    <property type="match status" value="1"/>
</dbReference>
<evidence type="ECO:0000313" key="4">
    <source>
        <dbReference type="Proteomes" id="UP000248196"/>
    </source>
</evidence>
<sequence>MKHIKELDGLRGMMALWVVAGHAYEAIPSMTKLIPITLMNDFAVDVFIVLSGFVIFNYLNKNGSSYKTYLTQRAMRLFPIYLVVLALSISSIYFYREILTIAPFSPSTEHRLYQVDTYLSNQMAHLLPHLFLLQGVIPERMLPLAGTTIVGQAWSASVEWQFYLIAPVLFVFFGKFFTSPKTRAFLLAGSFVLAMILLSKVLHNKAFAGGSMAAFLVGFISFFFYRDIFPNMTIAKLKVTAFLVIVTILLLMKKDSVGFIIWFSTFFAVLISMKNEKRNLITRLLDNGVMKVVGKVSYSVYMVHMLVVYFTLYAFVEMEVAVGVNYLMLVPLSILLSLLISIFTFKFIELPMMNLGKKLTQRTV</sequence>
<evidence type="ECO:0000256" key="1">
    <source>
        <dbReference type="SAM" id="Phobius"/>
    </source>
</evidence>
<dbReference type="AlphaFoldDB" id="A0A318P266"/>
<dbReference type="InterPro" id="IPR002656">
    <property type="entry name" value="Acyl_transf_3_dom"/>
</dbReference>
<reference evidence="3 4" key="1">
    <citation type="submission" date="2017-11" db="EMBL/GenBank/DDBJ databases">
        <title>Genome sequence of the oocydin A producing rhizobacterium Serratia plymuthica 4Rx5.</title>
        <authorList>
            <person name="Matilla M.A."/>
            <person name="Udaondo Z."/>
            <person name="Salmond G.P.C."/>
        </authorList>
    </citation>
    <scope>NUCLEOTIDE SEQUENCE [LARGE SCALE GENOMIC DNA]</scope>
    <source>
        <strain evidence="3 4">4Rx5</strain>
    </source>
</reference>
<keyword evidence="1" id="KW-0472">Membrane</keyword>
<feature type="transmembrane region" description="Helical" evidence="1">
    <location>
        <begin position="184"/>
        <end position="201"/>
    </location>
</feature>
<gene>
    <name evidence="3" type="ORF">CT690_09045</name>
</gene>
<keyword evidence="1" id="KW-0812">Transmembrane</keyword>
<feature type="transmembrane region" description="Helical" evidence="1">
    <location>
        <begin position="77"/>
        <end position="95"/>
    </location>
</feature>
<feature type="domain" description="Acyltransferase 3" evidence="2">
    <location>
        <begin position="5"/>
        <end position="343"/>
    </location>
</feature>
<keyword evidence="1" id="KW-1133">Transmembrane helix</keyword>
<feature type="transmembrane region" description="Helical" evidence="1">
    <location>
        <begin position="296"/>
        <end position="316"/>
    </location>
</feature>
<feature type="transmembrane region" description="Helical" evidence="1">
    <location>
        <begin position="160"/>
        <end position="177"/>
    </location>
</feature>
<comment type="caution">
    <text evidence="3">The sequence shown here is derived from an EMBL/GenBank/DDBJ whole genome shotgun (WGS) entry which is preliminary data.</text>
</comment>
<name>A0A318P266_SERPL</name>
<dbReference type="Pfam" id="PF01757">
    <property type="entry name" value="Acyl_transf_3"/>
    <property type="match status" value="1"/>
</dbReference>
<feature type="transmembrane region" description="Helical" evidence="1">
    <location>
        <begin position="328"/>
        <end position="348"/>
    </location>
</feature>
<keyword evidence="3" id="KW-0808">Transferase</keyword>
<dbReference type="PANTHER" id="PTHR23028:SF53">
    <property type="entry name" value="ACYL_TRANSF_3 DOMAIN-CONTAINING PROTEIN"/>
    <property type="match status" value="1"/>
</dbReference>
<feature type="transmembrane region" description="Helical" evidence="1">
    <location>
        <begin position="259"/>
        <end position="275"/>
    </location>
</feature>
<dbReference type="EMBL" id="PESE01000002">
    <property type="protein sequence ID" value="PYD39168.1"/>
    <property type="molecule type" value="Genomic_DNA"/>
</dbReference>
<evidence type="ECO:0000259" key="2">
    <source>
        <dbReference type="Pfam" id="PF01757"/>
    </source>
</evidence>
<keyword evidence="3" id="KW-0012">Acyltransferase</keyword>
<feature type="transmembrane region" description="Helical" evidence="1">
    <location>
        <begin position="207"/>
        <end position="225"/>
    </location>
</feature>
<proteinExistence type="predicted"/>
<dbReference type="GO" id="GO:0016020">
    <property type="term" value="C:membrane"/>
    <property type="evidence" value="ECO:0007669"/>
    <property type="project" value="TreeGrafter"/>
</dbReference>
<dbReference type="InterPro" id="IPR050879">
    <property type="entry name" value="Acyltransferase_3"/>
</dbReference>
<accession>A0A318P266</accession>
<evidence type="ECO:0000313" key="3">
    <source>
        <dbReference type="EMBL" id="PYD39168.1"/>
    </source>
</evidence>
<feature type="transmembrane region" description="Helical" evidence="1">
    <location>
        <begin position="9"/>
        <end position="27"/>
    </location>
</feature>
<feature type="transmembrane region" description="Helical" evidence="1">
    <location>
        <begin position="33"/>
        <end position="56"/>
    </location>
</feature>
<dbReference type="Proteomes" id="UP000248196">
    <property type="component" value="Unassembled WGS sequence"/>
</dbReference>
<protein>
    <submittedName>
        <fullName evidence="3">Acyltransferase</fullName>
    </submittedName>
</protein>